<dbReference type="InterPro" id="IPR017441">
    <property type="entry name" value="Protein_kinase_ATP_BS"/>
</dbReference>
<dbReference type="GO" id="GO:0005524">
    <property type="term" value="F:ATP binding"/>
    <property type="evidence" value="ECO:0007669"/>
    <property type="project" value="UniProtKB-UniRule"/>
</dbReference>
<protein>
    <submittedName>
        <fullName evidence="3">Uncharacterized protein</fullName>
    </submittedName>
</protein>
<dbReference type="PROSITE" id="PS00107">
    <property type="entry name" value="PROTEIN_KINASE_ATP"/>
    <property type="match status" value="1"/>
</dbReference>
<feature type="binding site" evidence="1">
    <location>
        <position position="537"/>
    </location>
    <ligand>
        <name>ATP</name>
        <dbReference type="ChEBI" id="CHEBI:30616"/>
    </ligand>
</feature>
<dbReference type="EMBL" id="JALJOQ010000001">
    <property type="protein sequence ID" value="KAK9814970.1"/>
    <property type="molecule type" value="Genomic_DNA"/>
</dbReference>
<keyword evidence="1" id="KW-0067">ATP-binding</keyword>
<reference evidence="3 4" key="1">
    <citation type="journal article" date="2024" name="Nat. Commun.">
        <title>Phylogenomics reveals the evolutionary origins of lichenization in chlorophyte algae.</title>
        <authorList>
            <person name="Puginier C."/>
            <person name="Libourel C."/>
            <person name="Otte J."/>
            <person name="Skaloud P."/>
            <person name="Haon M."/>
            <person name="Grisel S."/>
            <person name="Petersen M."/>
            <person name="Berrin J.G."/>
            <person name="Delaux P.M."/>
            <person name="Dal Grande F."/>
            <person name="Keller J."/>
        </authorList>
    </citation>
    <scope>NUCLEOTIDE SEQUENCE [LARGE SCALE GENOMIC DNA]</scope>
    <source>
        <strain evidence="3 4">SAG 2036</strain>
    </source>
</reference>
<evidence type="ECO:0000313" key="4">
    <source>
        <dbReference type="Proteomes" id="UP001465755"/>
    </source>
</evidence>
<dbReference type="AlphaFoldDB" id="A0AAW1Q2I9"/>
<keyword evidence="4" id="KW-1185">Reference proteome</keyword>
<organism evidence="3 4">
    <name type="scientific">Symbiochloris irregularis</name>
    <dbReference type="NCBI Taxonomy" id="706552"/>
    <lineage>
        <taxon>Eukaryota</taxon>
        <taxon>Viridiplantae</taxon>
        <taxon>Chlorophyta</taxon>
        <taxon>core chlorophytes</taxon>
        <taxon>Trebouxiophyceae</taxon>
        <taxon>Trebouxiales</taxon>
        <taxon>Trebouxiaceae</taxon>
        <taxon>Symbiochloris</taxon>
    </lineage>
</organism>
<dbReference type="Proteomes" id="UP001465755">
    <property type="component" value="Unassembled WGS sequence"/>
</dbReference>
<keyword evidence="1" id="KW-0547">Nucleotide-binding</keyword>
<name>A0AAW1Q2I9_9CHLO</name>
<accession>A0AAW1Q2I9</accession>
<proteinExistence type="predicted"/>
<gene>
    <name evidence="3" type="ORF">WJX73_003607</name>
</gene>
<evidence type="ECO:0000256" key="2">
    <source>
        <dbReference type="SAM" id="MobiDB-lite"/>
    </source>
</evidence>
<comment type="caution">
    <text evidence="3">The sequence shown here is derived from an EMBL/GenBank/DDBJ whole genome shotgun (WGS) entry which is preliminary data.</text>
</comment>
<evidence type="ECO:0000313" key="3">
    <source>
        <dbReference type="EMBL" id="KAK9814970.1"/>
    </source>
</evidence>
<feature type="region of interest" description="Disordered" evidence="2">
    <location>
        <begin position="536"/>
        <end position="586"/>
    </location>
</feature>
<evidence type="ECO:0000256" key="1">
    <source>
        <dbReference type="PROSITE-ProRule" id="PRU10141"/>
    </source>
</evidence>
<sequence length="586" mass="63682">MPDCSLRRVVSKGGPICIHLRVFGRISLAPKKITPRTSAYRLPGVAAKPSLQACIRLYQGSGVADSMAIPTIWKASEMLCSAFFKEKVQSQCVSIFPESPDPDLSVQSPSKAEVEAVLQQLAKEGEPQLTPQHRSVMAKLHLAHMRWCKKNGEDWHELRVIDFQSRVFGSAPAALAMLDKLPPADMEELVGGPTMTGTFHVTSPQELALYYTQRKGRAAGLKPTTSSPTSPHVPARVHKMLGVVEAAQAEAERLPLDEKVLYTSPVLCAVTSKGTSCAMMRDTFFAVCDKLAKLDGLTVFVPGDDVAKVEAVKGEPDGYSTHEQGFPIAVWEGQQQASRPAGPGHFLAEQWDKVPPEKRTYGKIVTKKLSRTKDPQRACLQLSQVCGEMHLAGLTHALLFTDQALWLLEYEPEEGATDPKAASGQLRVSETIYLNNIAQSPVACVLWHLRRAKKAAEARRAKRATKAMKNSSAALGPEQMTILQADHLWEALERPASGKGADTVWYGHQLGQGSTGTVFKGQLGLGRRALGIPVPVKQARLKRPSGKAWPTSAAERLAKERDSTSAGPPEAPSGVLSAPDLRQRLQ</sequence>